<feature type="compositionally biased region" description="Low complexity" evidence="8">
    <location>
        <begin position="408"/>
        <end position="432"/>
    </location>
</feature>
<evidence type="ECO:0000256" key="5">
    <source>
        <dbReference type="ARBA" id="ARBA00022777"/>
    </source>
</evidence>
<dbReference type="GO" id="GO:0004674">
    <property type="term" value="F:protein serine/threonine kinase activity"/>
    <property type="evidence" value="ECO:0007669"/>
    <property type="project" value="UniProtKB-EC"/>
</dbReference>
<feature type="domain" description="Protein kinase" evidence="10">
    <location>
        <begin position="7"/>
        <end position="265"/>
    </location>
</feature>
<reference evidence="11 12" key="1">
    <citation type="submission" date="2024-03" db="EMBL/GenBank/DDBJ databases">
        <title>Actinomycetospora sp. OC33-EN07, a novel actinomycete isolated from wild orchid (Aerides multiflora).</title>
        <authorList>
            <person name="Suriyachadkun C."/>
        </authorList>
    </citation>
    <scope>NUCLEOTIDE SEQUENCE [LARGE SCALE GENOMIC DNA]</scope>
    <source>
        <strain evidence="11 12">OC33-EN07</strain>
    </source>
</reference>
<keyword evidence="4 7" id="KW-0547">Nucleotide-binding</keyword>
<dbReference type="RefSeq" id="WP_337705343.1">
    <property type="nucleotide sequence ID" value="NZ_JBBEGM010000010.1"/>
</dbReference>
<keyword evidence="9" id="KW-0472">Membrane</keyword>
<feature type="region of interest" description="Disordered" evidence="8">
    <location>
        <begin position="382"/>
        <end position="463"/>
    </location>
</feature>
<evidence type="ECO:0000313" key="12">
    <source>
        <dbReference type="Proteomes" id="UP001369736"/>
    </source>
</evidence>
<gene>
    <name evidence="11" type="ORF">WCD58_22660</name>
</gene>
<feature type="region of interest" description="Disordered" evidence="8">
    <location>
        <begin position="285"/>
        <end position="323"/>
    </location>
</feature>
<comment type="caution">
    <text evidence="11">The sequence shown here is derived from an EMBL/GenBank/DDBJ whole genome shotgun (WGS) entry which is preliminary data.</text>
</comment>
<proteinExistence type="predicted"/>
<name>A0ABU8M9G9_9PSEU</name>
<dbReference type="CDD" id="cd14014">
    <property type="entry name" value="STKc_PknB_like"/>
    <property type="match status" value="1"/>
</dbReference>
<dbReference type="PROSITE" id="PS50011">
    <property type="entry name" value="PROTEIN_KINASE_DOM"/>
    <property type="match status" value="1"/>
</dbReference>
<evidence type="ECO:0000256" key="2">
    <source>
        <dbReference type="ARBA" id="ARBA00022527"/>
    </source>
</evidence>
<dbReference type="Gene3D" id="1.10.510.10">
    <property type="entry name" value="Transferase(Phosphotransferase) domain 1"/>
    <property type="match status" value="1"/>
</dbReference>
<keyword evidence="9" id="KW-0812">Transmembrane</keyword>
<evidence type="ECO:0000256" key="8">
    <source>
        <dbReference type="SAM" id="MobiDB-lite"/>
    </source>
</evidence>
<keyword evidence="9" id="KW-1133">Transmembrane helix</keyword>
<dbReference type="InterPro" id="IPR008271">
    <property type="entry name" value="Ser/Thr_kinase_AS"/>
</dbReference>
<evidence type="ECO:0000256" key="7">
    <source>
        <dbReference type="PROSITE-ProRule" id="PRU10141"/>
    </source>
</evidence>
<keyword evidence="12" id="KW-1185">Reference proteome</keyword>
<evidence type="ECO:0000256" key="6">
    <source>
        <dbReference type="ARBA" id="ARBA00022840"/>
    </source>
</evidence>
<evidence type="ECO:0000259" key="10">
    <source>
        <dbReference type="PROSITE" id="PS50011"/>
    </source>
</evidence>
<accession>A0ABU8M9G9</accession>
<evidence type="ECO:0000256" key="4">
    <source>
        <dbReference type="ARBA" id="ARBA00022741"/>
    </source>
</evidence>
<dbReference type="InterPro" id="IPR000719">
    <property type="entry name" value="Prot_kinase_dom"/>
</dbReference>
<keyword evidence="2" id="KW-0723">Serine/threonine-protein kinase</keyword>
<dbReference type="InterPro" id="IPR011009">
    <property type="entry name" value="Kinase-like_dom_sf"/>
</dbReference>
<dbReference type="SUPFAM" id="SSF56112">
    <property type="entry name" value="Protein kinase-like (PK-like)"/>
    <property type="match status" value="1"/>
</dbReference>
<dbReference type="PANTHER" id="PTHR43289">
    <property type="entry name" value="MITOGEN-ACTIVATED PROTEIN KINASE KINASE KINASE 20-RELATED"/>
    <property type="match status" value="1"/>
</dbReference>
<dbReference type="PROSITE" id="PS00107">
    <property type="entry name" value="PROTEIN_KINASE_ATP"/>
    <property type="match status" value="1"/>
</dbReference>
<dbReference type="PROSITE" id="PS00108">
    <property type="entry name" value="PROTEIN_KINASE_ST"/>
    <property type="match status" value="1"/>
</dbReference>
<feature type="transmembrane region" description="Helical" evidence="9">
    <location>
        <begin position="332"/>
        <end position="353"/>
    </location>
</feature>
<feature type="binding site" evidence="7">
    <location>
        <position position="36"/>
    </location>
    <ligand>
        <name>ATP</name>
        <dbReference type="ChEBI" id="CHEBI:30616"/>
    </ligand>
</feature>
<keyword evidence="5 11" id="KW-0418">Kinase</keyword>
<evidence type="ECO:0000256" key="3">
    <source>
        <dbReference type="ARBA" id="ARBA00022679"/>
    </source>
</evidence>
<evidence type="ECO:0000313" key="11">
    <source>
        <dbReference type="EMBL" id="MEJ2863975.1"/>
    </source>
</evidence>
<dbReference type="SMART" id="SM00220">
    <property type="entry name" value="S_TKc"/>
    <property type="match status" value="1"/>
</dbReference>
<dbReference type="Proteomes" id="UP001369736">
    <property type="component" value="Unassembled WGS sequence"/>
</dbReference>
<dbReference type="PANTHER" id="PTHR43289:SF6">
    <property type="entry name" value="SERINE_THREONINE-PROTEIN KINASE NEKL-3"/>
    <property type="match status" value="1"/>
</dbReference>
<dbReference type="Gene3D" id="3.30.200.20">
    <property type="entry name" value="Phosphorylase Kinase, domain 1"/>
    <property type="match status" value="1"/>
</dbReference>
<evidence type="ECO:0000256" key="9">
    <source>
        <dbReference type="SAM" id="Phobius"/>
    </source>
</evidence>
<keyword evidence="3 11" id="KW-0808">Transferase</keyword>
<dbReference type="EMBL" id="JBBEGM010000010">
    <property type="protein sequence ID" value="MEJ2863975.1"/>
    <property type="molecule type" value="Genomic_DNA"/>
</dbReference>
<protein>
    <recommendedName>
        <fullName evidence="1">non-specific serine/threonine protein kinase</fullName>
        <ecNumber evidence="1">2.7.11.1</ecNumber>
    </recommendedName>
</protein>
<organism evidence="11 12">
    <name type="scientific">Actinomycetospora flava</name>
    <dbReference type="NCBI Taxonomy" id="3129232"/>
    <lineage>
        <taxon>Bacteria</taxon>
        <taxon>Bacillati</taxon>
        <taxon>Actinomycetota</taxon>
        <taxon>Actinomycetes</taxon>
        <taxon>Pseudonocardiales</taxon>
        <taxon>Pseudonocardiaceae</taxon>
        <taxon>Actinomycetospora</taxon>
    </lineage>
</organism>
<sequence>MITIDGYAVGRFLGRGGSGAVYEARQNSTGRAVALKLLDIDVTDAGTRLRFDRERRAMSELTGHPHIVSIIDAGVREGQPWIAMDLCPRGSLAGRGAPMSPSEALTTLRAIASALSAAHARQVLHCDVKPANILVTDYEQPALADFGIARLAVGSGSSSASASGGYTLDHAAPEVLDGRRSGDRADVYSLGTTVWQLLAARPPFRRDEDASAAAVMRRIMMEPLPATGRADIPPEFTELLAAMTAKMPDARPTAAQVVQRVDAVAAASGLAVAAVPVSVPFPRVQADPLAPHSRTDDRPELADLTRSGRGAARAAPIPKLPREAGETGRDRVVVVAVVALAALAVALGGLVSWRVGTAAAALPAPASAPALAPPAGLELIPAGGVTAPPTTAEATAAAPSTTRRRAPRTTTTTTVAPPVVPTTRITTTTTQQPGGGGGGLFPGEDGGAGDGGGGGGGGLFGGG</sequence>
<dbReference type="EC" id="2.7.11.1" evidence="1"/>
<dbReference type="Pfam" id="PF00069">
    <property type="entry name" value="Pkinase"/>
    <property type="match status" value="1"/>
</dbReference>
<feature type="compositionally biased region" description="Low complexity" evidence="8">
    <location>
        <begin position="382"/>
        <end position="401"/>
    </location>
</feature>
<keyword evidence="6 7" id="KW-0067">ATP-binding</keyword>
<evidence type="ECO:0000256" key="1">
    <source>
        <dbReference type="ARBA" id="ARBA00012513"/>
    </source>
</evidence>
<dbReference type="InterPro" id="IPR017441">
    <property type="entry name" value="Protein_kinase_ATP_BS"/>
</dbReference>
<feature type="compositionally biased region" description="Gly residues" evidence="8">
    <location>
        <begin position="433"/>
        <end position="463"/>
    </location>
</feature>
<feature type="compositionally biased region" description="Basic and acidic residues" evidence="8">
    <location>
        <begin position="293"/>
        <end position="303"/>
    </location>
</feature>